<feature type="compositionally biased region" description="Basic and acidic residues" evidence="1">
    <location>
        <begin position="1"/>
        <end position="27"/>
    </location>
</feature>
<dbReference type="Proteomes" id="UP001165652">
    <property type="component" value="Unassembled WGS sequence"/>
</dbReference>
<dbReference type="RefSeq" id="WP_272779956.1">
    <property type="nucleotide sequence ID" value="NZ_JAQQLI010000061.1"/>
</dbReference>
<evidence type="ECO:0000313" key="2">
    <source>
        <dbReference type="EMBL" id="MDC7789126.1"/>
    </source>
</evidence>
<organism evidence="2 3">
    <name type="scientific">Rhodoplanes tepidamans</name>
    <name type="common">Rhodoplanes cryptolactis</name>
    <dbReference type="NCBI Taxonomy" id="200616"/>
    <lineage>
        <taxon>Bacteria</taxon>
        <taxon>Pseudomonadati</taxon>
        <taxon>Pseudomonadota</taxon>
        <taxon>Alphaproteobacteria</taxon>
        <taxon>Hyphomicrobiales</taxon>
        <taxon>Nitrobacteraceae</taxon>
        <taxon>Rhodoplanes</taxon>
    </lineage>
</organism>
<protein>
    <submittedName>
        <fullName evidence="2">Uncharacterized protein</fullName>
    </submittedName>
</protein>
<name>A0ABT5JID8_RHOTP</name>
<evidence type="ECO:0000256" key="1">
    <source>
        <dbReference type="SAM" id="MobiDB-lite"/>
    </source>
</evidence>
<reference evidence="2" key="2">
    <citation type="submission" date="2023-02" db="EMBL/GenBank/DDBJ databases">
        <authorList>
            <person name="Rayyan A."/>
            <person name="Meyer T."/>
            <person name="Kyndt J.A."/>
        </authorList>
    </citation>
    <scope>NUCLEOTIDE SEQUENCE</scope>
    <source>
        <strain evidence="2">DSM 9987</strain>
    </source>
</reference>
<comment type="caution">
    <text evidence="2">The sequence shown here is derived from an EMBL/GenBank/DDBJ whole genome shotgun (WGS) entry which is preliminary data.</text>
</comment>
<proteinExistence type="predicted"/>
<keyword evidence="3" id="KW-1185">Reference proteome</keyword>
<feature type="region of interest" description="Disordered" evidence="1">
    <location>
        <begin position="1"/>
        <end position="67"/>
    </location>
</feature>
<reference evidence="2" key="1">
    <citation type="journal article" date="2023" name="Microbiol Resour">
        <title>Genome Sequences of Rhodoplanes serenus and Two Thermotolerant Strains, Rhodoplanes tepidamans and 'Rhodoplanes cryptolactis,' Further Refine the Genus.</title>
        <authorList>
            <person name="Rayyan A.A."/>
            <person name="Kyndt J.A."/>
        </authorList>
    </citation>
    <scope>NUCLEOTIDE SEQUENCE</scope>
    <source>
        <strain evidence="2">DSM 9987</strain>
    </source>
</reference>
<dbReference type="EMBL" id="JAQQLI010000061">
    <property type="protein sequence ID" value="MDC7789126.1"/>
    <property type="molecule type" value="Genomic_DNA"/>
</dbReference>
<accession>A0ABT5JID8</accession>
<evidence type="ECO:0000313" key="3">
    <source>
        <dbReference type="Proteomes" id="UP001165652"/>
    </source>
</evidence>
<sequence length="67" mass="6778">MAPDPKTRRDEAGRNEAGREDAADDRLPAAGPHADPGLTDPDKTPGSGILPSEDPDAAGDATESPTG</sequence>
<gene>
    <name evidence="2" type="ORF">PQJ73_25885</name>
</gene>